<dbReference type="Proteomes" id="UP000822688">
    <property type="component" value="Chromosome 8"/>
</dbReference>
<feature type="signal peptide" evidence="1">
    <location>
        <begin position="1"/>
        <end position="21"/>
    </location>
</feature>
<organism evidence="2 3">
    <name type="scientific">Ceratodon purpureus</name>
    <name type="common">Fire moss</name>
    <name type="synonym">Dicranum purpureum</name>
    <dbReference type="NCBI Taxonomy" id="3225"/>
    <lineage>
        <taxon>Eukaryota</taxon>
        <taxon>Viridiplantae</taxon>
        <taxon>Streptophyta</taxon>
        <taxon>Embryophyta</taxon>
        <taxon>Bryophyta</taxon>
        <taxon>Bryophytina</taxon>
        <taxon>Bryopsida</taxon>
        <taxon>Dicranidae</taxon>
        <taxon>Pseudoditrichales</taxon>
        <taxon>Ditrichaceae</taxon>
        <taxon>Ceratodon</taxon>
    </lineage>
</organism>
<evidence type="ECO:0000313" key="3">
    <source>
        <dbReference type="Proteomes" id="UP000822688"/>
    </source>
</evidence>
<comment type="caution">
    <text evidence="2">The sequence shown here is derived from an EMBL/GenBank/DDBJ whole genome shotgun (WGS) entry which is preliminary data.</text>
</comment>
<keyword evidence="3" id="KW-1185">Reference proteome</keyword>
<feature type="chain" id="PRO_5035877129" evidence="1">
    <location>
        <begin position="22"/>
        <end position="50"/>
    </location>
</feature>
<sequence>MRYDMFPAHICLFCVILPCRSLLQTYGVSTRSIHFVWDVYMLSLQTLLEP</sequence>
<protein>
    <submittedName>
        <fullName evidence="2">Uncharacterized protein</fullName>
    </submittedName>
</protein>
<proteinExistence type="predicted"/>
<reference evidence="2" key="1">
    <citation type="submission" date="2020-06" db="EMBL/GenBank/DDBJ databases">
        <title>WGS assembly of Ceratodon purpureus strain R40.</title>
        <authorList>
            <person name="Carey S.B."/>
            <person name="Jenkins J."/>
            <person name="Shu S."/>
            <person name="Lovell J.T."/>
            <person name="Sreedasyam A."/>
            <person name="Maumus F."/>
            <person name="Tiley G.P."/>
            <person name="Fernandez-Pozo N."/>
            <person name="Barry K."/>
            <person name="Chen C."/>
            <person name="Wang M."/>
            <person name="Lipzen A."/>
            <person name="Daum C."/>
            <person name="Saski C.A."/>
            <person name="Payton A.C."/>
            <person name="Mcbreen J.C."/>
            <person name="Conrad R.E."/>
            <person name="Kollar L.M."/>
            <person name="Olsson S."/>
            <person name="Huttunen S."/>
            <person name="Landis J.B."/>
            <person name="Wickett N.J."/>
            <person name="Johnson M.G."/>
            <person name="Rensing S.A."/>
            <person name="Grimwood J."/>
            <person name="Schmutz J."/>
            <person name="Mcdaniel S.F."/>
        </authorList>
    </citation>
    <scope>NUCLEOTIDE SEQUENCE</scope>
    <source>
        <strain evidence="2">R40</strain>
    </source>
</reference>
<evidence type="ECO:0000313" key="2">
    <source>
        <dbReference type="EMBL" id="KAG0564133.1"/>
    </source>
</evidence>
<keyword evidence="1" id="KW-0732">Signal</keyword>
<dbReference type="EMBL" id="CM026429">
    <property type="protein sequence ID" value="KAG0564133.1"/>
    <property type="molecule type" value="Genomic_DNA"/>
</dbReference>
<accession>A0A8T0GZ42</accession>
<evidence type="ECO:0000256" key="1">
    <source>
        <dbReference type="SAM" id="SignalP"/>
    </source>
</evidence>
<gene>
    <name evidence="2" type="ORF">KC19_8G085900</name>
</gene>
<name>A0A8T0GZ42_CERPU</name>
<dbReference type="AlphaFoldDB" id="A0A8T0GZ42"/>